<comment type="caution">
    <text evidence="1">The sequence shown here is derived from an EMBL/GenBank/DDBJ whole genome shotgun (WGS) entry which is preliminary data.</text>
</comment>
<protein>
    <submittedName>
        <fullName evidence="1">Uncharacterized protein</fullName>
    </submittedName>
</protein>
<dbReference type="AlphaFoldDB" id="A0AA43GVJ7"/>
<dbReference type="Proteomes" id="UP001159370">
    <property type="component" value="Unassembled WGS sequence"/>
</dbReference>
<sequence length="61" mass="7014">MKNQEQLYVPISITSFIVFDYKVRFLVKYPEEIFGSISSGLLAPSLSREYSFCTTLETVLN</sequence>
<dbReference type="EMBL" id="JANQDL010000018">
    <property type="protein sequence ID" value="MDH6062554.1"/>
    <property type="molecule type" value="Genomic_DNA"/>
</dbReference>
<gene>
    <name evidence="1" type="ORF">NWP23_01845</name>
</gene>
<reference evidence="1 2" key="1">
    <citation type="journal article" date="2023" name="J. Phycol.">
        <title>Chrysosporum ovalisporum is synonymous with the true-branching cyanobacterium Umezakia natans (Nostocales/Aphanizomenonaceae).</title>
        <authorList>
            <person name="McGregor G.B."/>
            <person name="Sendall B.C."/>
            <person name="Niiyama Y."/>
            <person name="Tuji A."/>
            <person name="Willis A."/>
        </authorList>
    </citation>
    <scope>NUCLEOTIDE SEQUENCE [LARGE SCALE GENOMIC DNA]</scope>
    <source>
        <strain evidence="1 2">FSS-62</strain>
    </source>
</reference>
<name>A0AA43GVJ7_9CYAN</name>
<accession>A0AA43GVJ7</accession>
<organism evidence="1 2">
    <name type="scientific">Umezakia ovalisporum FSS-62</name>
    <dbReference type="NCBI Taxonomy" id="2971776"/>
    <lineage>
        <taxon>Bacteria</taxon>
        <taxon>Bacillati</taxon>
        <taxon>Cyanobacteriota</taxon>
        <taxon>Cyanophyceae</taxon>
        <taxon>Nostocales</taxon>
        <taxon>Nodulariaceae</taxon>
        <taxon>Umezakia</taxon>
    </lineage>
</organism>
<proteinExistence type="predicted"/>
<dbReference type="RefSeq" id="WP_280700384.1">
    <property type="nucleotide sequence ID" value="NZ_JANQDL010000018.1"/>
</dbReference>
<evidence type="ECO:0000313" key="2">
    <source>
        <dbReference type="Proteomes" id="UP001159370"/>
    </source>
</evidence>
<evidence type="ECO:0000313" key="1">
    <source>
        <dbReference type="EMBL" id="MDH6062554.1"/>
    </source>
</evidence>